<evidence type="ECO:0000256" key="2">
    <source>
        <dbReference type="SAM" id="Phobius"/>
    </source>
</evidence>
<feature type="transmembrane region" description="Helical" evidence="2">
    <location>
        <begin position="231"/>
        <end position="249"/>
    </location>
</feature>
<keyword evidence="2" id="KW-1133">Transmembrane helix</keyword>
<protein>
    <recommendedName>
        <fullName evidence="5">Secreted protein</fullName>
    </recommendedName>
</protein>
<dbReference type="OrthoDB" id="3218196at2"/>
<dbReference type="AlphaFoldDB" id="F8A4D6"/>
<dbReference type="Proteomes" id="UP000000485">
    <property type="component" value="Chromosome"/>
</dbReference>
<dbReference type="eggNOG" id="COG5278">
    <property type="taxonomic scope" value="Bacteria"/>
</dbReference>
<feature type="compositionally biased region" description="Low complexity" evidence="1">
    <location>
        <begin position="1"/>
        <end position="26"/>
    </location>
</feature>
<organism evidence="3 4">
    <name type="scientific">Cellulomonas gilvus (strain ATCC 13127 / NRRL B-14078)</name>
    <name type="common">Cellvibrio gilvus</name>
    <dbReference type="NCBI Taxonomy" id="593907"/>
    <lineage>
        <taxon>Bacteria</taxon>
        <taxon>Bacillati</taxon>
        <taxon>Actinomycetota</taxon>
        <taxon>Actinomycetes</taxon>
        <taxon>Micrococcales</taxon>
        <taxon>Cellulomonadaceae</taxon>
        <taxon>Cellulomonas</taxon>
    </lineage>
</organism>
<keyword evidence="2" id="KW-0812">Transmembrane</keyword>
<evidence type="ECO:0000313" key="4">
    <source>
        <dbReference type="Proteomes" id="UP000000485"/>
    </source>
</evidence>
<keyword evidence="4" id="KW-1185">Reference proteome</keyword>
<feature type="transmembrane region" description="Helical" evidence="2">
    <location>
        <begin position="395"/>
        <end position="413"/>
    </location>
</feature>
<dbReference type="HOGENOM" id="CLU_038241_1_0_11"/>
<dbReference type="RefSeq" id="WP_013883561.1">
    <property type="nucleotide sequence ID" value="NC_015671.1"/>
</dbReference>
<proteinExistence type="predicted"/>
<dbReference type="KEGG" id="cga:Celgi_1523"/>
<evidence type="ECO:0000313" key="3">
    <source>
        <dbReference type="EMBL" id="AEI12042.1"/>
    </source>
</evidence>
<name>F8A4D6_CELGA</name>
<sequence precursor="true">MTSPTRAAPAPRPAGPAATSSRTPSRTPRRLRLAAAVAALSCLAVGVAALVGSLAQAAALQDAVADTDQQIRALEVRNDLVAADALATNAFLVGGLEPTEQRARYDAGLASAAAGVTAVSGADASDAAALGDVNGALGTYAGLVEQARANNRQGFPVGAAYLEAASSGLRTDALPGLDAVVQVNADRVGDAFGTASVAQVVLVVVVGGAVVLLGVQVWLARRTRRRLNRGLVLATLLVVVAWVTVASSLQDGATAARQVRDGSYARTVAVAQAFSLANDAKAMESFTLIKRGSGQAYEESYQESVAQARAHLRRGADAAVVAAFETWAGRHAEIRALDDEGDWDGAVALTTSTAADAPNAAFDAFSSATLAAVQTGAATVGDELDDARVRAERTAWAALLACVLAGVAALWGFSARLKEYR</sequence>
<keyword evidence="2" id="KW-0472">Membrane</keyword>
<gene>
    <name evidence="3" type="ordered locus">Celgi_1523</name>
</gene>
<feature type="region of interest" description="Disordered" evidence="1">
    <location>
        <begin position="1"/>
        <end position="28"/>
    </location>
</feature>
<accession>F8A4D6</accession>
<evidence type="ECO:0000256" key="1">
    <source>
        <dbReference type="SAM" id="MobiDB-lite"/>
    </source>
</evidence>
<dbReference type="EMBL" id="CP002665">
    <property type="protein sequence ID" value="AEI12042.1"/>
    <property type="molecule type" value="Genomic_DNA"/>
</dbReference>
<reference evidence="4" key="1">
    <citation type="submission" date="2011-04" db="EMBL/GenBank/DDBJ databases">
        <title>Complete sequence of Cellvibrio gilvus ATCC 13127.</title>
        <authorList>
            <person name="Lucas S."/>
            <person name="Han J."/>
            <person name="Lapidus A."/>
            <person name="Cheng J.-F."/>
            <person name="Goodwin L."/>
            <person name="Pitluck S."/>
            <person name="Peters L."/>
            <person name="Munk A."/>
            <person name="Detter J.C."/>
            <person name="Han C."/>
            <person name="Tapia R."/>
            <person name="Land M."/>
            <person name="Hauser L."/>
            <person name="Kyrpides N."/>
            <person name="Ivanova N."/>
            <person name="Ovchinnikova G."/>
            <person name="Pagani I."/>
            <person name="Mead D."/>
            <person name="Brumm P."/>
            <person name="Woyke T."/>
        </authorList>
    </citation>
    <scope>NUCLEOTIDE SEQUENCE [LARGE SCALE GENOMIC DNA]</scope>
    <source>
        <strain evidence="4">ATCC 13127 / NRRL B-14078</strain>
    </source>
</reference>
<feature type="transmembrane region" description="Helical" evidence="2">
    <location>
        <begin position="197"/>
        <end position="219"/>
    </location>
</feature>
<evidence type="ECO:0008006" key="5">
    <source>
        <dbReference type="Google" id="ProtNLM"/>
    </source>
</evidence>
<dbReference type="STRING" id="593907.Celgi_1523"/>